<evidence type="ECO:0000313" key="13">
    <source>
        <dbReference type="EMBL" id="WED76478.1"/>
    </source>
</evidence>
<dbReference type="InterPro" id="IPR003594">
    <property type="entry name" value="HATPase_dom"/>
</dbReference>
<dbReference type="PRINTS" id="PR00344">
    <property type="entry name" value="BCTRLSENSOR"/>
</dbReference>
<dbReference type="SUPFAM" id="SSF55874">
    <property type="entry name" value="ATPase domain of HSP90 chaperone/DNA topoisomerase II/histidine kinase"/>
    <property type="match status" value="1"/>
</dbReference>
<gene>
    <name evidence="12" type="ORF">I6G90_17300</name>
    <name evidence="13" type="ORF">PYU98_21850</name>
    <name evidence="14" type="ORF">RY972_01240</name>
</gene>
<dbReference type="EC" id="2.7.13.3" evidence="3"/>
<dbReference type="Pfam" id="PF02518">
    <property type="entry name" value="HATPase_c"/>
    <property type="match status" value="1"/>
</dbReference>
<protein>
    <recommendedName>
        <fullName evidence="3">histidine kinase</fullName>
        <ecNumber evidence="3">2.7.13.3</ecNumber>
    </recommendedName>
</protein>
<dbReference type="InterPro" id="IPR005467">
    <property type="entry name" value="His_kinase_dom"/>
</dbReference>
<dbReference type="EMBL" id="CP065745">
    <property type="protein sequence ID" value="QPR54168.1"/>
    <property type="molecule type" value="Genomic_DNA"/>
</dbReference>
<evidence type="ECO:0000256" key="6">
    <source>
        <dbReference type="ARBA" id="ARBA00022692"/>
    </source>
</evidence>
<dbReference type="Proteomes" id="UP001302667">
    <property type="component" value="Chromosome"/>
</dbReference>
<keyword evidence="4" id="KW-0597">Phosphoprotein</keyword>
<organism evidence="12 15">
    <name type="scientific">Aeromonas allosaccharophila</name>
    <dbReference type="NCBI Taxonomy" id="656"/>
    <lineage>
        <taxon>Bacteria</taxon>
        <taxon>Pseudomonadati</taxon>
        <taxon>Pseudomonadota</taxon>
        <taxon>Gammaproteobacteria</taxon>
        <taxon>Aeromonadales</taxon>
        <taxon>Aeromonadaceae</taxon>
        <taxon>Aeromonas</taxon>
    </lineage>
</organism>
<evidence type="ECO:0000256" key="5">
    <source>
        <dbReference type="ARBA" id="ARBA00022679"/>
    </source>
</evidence>
<dbReference type="PANTHER" id="PTHR45436:SF5">
    <property type="entry name" value="SENSOR HISTIDINE KINASE TRCS"/>
    <property type="match status" value="1"/>
</dbReference>
<evidence type="ECO:0000256" key="8">
    <source>
        <dbReference type="ARBA" id="ARBA00022989"/>
    </source>
</evidence>
<dbReference type="EMBL" id="CP136584">
    <property type="protein sequence ID" value="WOE66784.1"/>
    <property type="molecule type" value="Genomic_DNA"/>
</dbReference>
<evidence type="ECO:0000313" key="12">
    <source>
        <dbReference type="EMBL" id="QPR54168.1"/>
    </source>
</evidence>
<dbReference type="InterPro" id="IPR004358">
    <property type="entry name" value="Sig_transdc_His_kin-like_C"/>
</dbReference>
<dbReference type="AlphaFoldDB" id="A0A0T6UZ90"/>
<evidence type="ECO:0000256" key="1">
    <source>
        <dbReference type="ARBA" id="ARBA00000085"/>
    </source>
</evidence>
<reference evidence="12 15" key="1">
    <citation type="submission" date="2020-12" db="EMBL/GenBank/DDBJ databases">
        <title>FDA dAtabase for Regulatory Grade micrObial Sequences (FDA-ARGOS): Supporting development and validation of Infectious Disease Dx tests.</title>
        <authorList>
            <person name="Sproer C."/>
            <person name="Gronow S."/>
            <person name="Severitt S."/>
            <person name="Schroder I."/>
            <person name="Tallon L."/>
            <person name="Sadzewicz L."/>
            <person name="Zhao X."/>
            <person name="Boylan J."/>
            <person name="Ott S."/>
            <person name="Bowen H."/>
            <person name="Vavikolanu K."/>
            <person name="Mehta A."/>
            <person name="Aluvathingal J."/>
            <person name="Nadendla S."/>
            <person name="Lowell S."/>
            <person name="Myers T."/>
            <person name="Yan Y."/>
            <person name="Sichtig H."/>
        </authorList>
    </citation>
    <scope>NUCLEOTIDE SEQUENCE [LARGE SCALE GENOMIC DNA]</scope>
    <source>
        <strain evidence="12 15">FDAARGOS_933</strain>
    </source>
</reference>
<accession>A0A0T6UZ90</accession>
<sequence>MRLVRTLRGRLLAIALVWCGLFLFATGFSLQTMMRNYWQEAEADGLRLQLYDLLSRLEVAKTGLPVVVEPMSDPRFSQPYSGYYWQLELGHDVVGRSRSLWDTTLKSDGLKSAFGDPDLFVGKGPNREPLLIMTRTVLLPGSDRVFTLVMAKDSSALTQTLNKTRISLFLGLGFAAAGLVLGFMFQIVYGLRPLHLLRRELGRVHEGHQEGFRLRYPLEIQPLVEDINRLLHHYGELLQRARSHTGNLAHALKTPLSIMRNQVAQLPPEDQAAIGEQLDQIQRHIDYHLGKARVTGAAKILGVSTPVRARVEYICRAFSRLYPGKTVDLQVPANLAVGVEEQDFDEMVGNLLENAFKWSASELRISSAELGGWITLRIEDDGPGMSEDQIAKAVLRGVRLDEKVPGSGLGLNIVSDLAEAYRGSFIMGRAELGGLAASLSLPKVARVES</sequence>
<evidence type="ECO:0000256" key="3">
    <source>
        <dbReference type="ARBA" id="ARBA00012438"/>
    </source>
</evidence>
<dbReference type="KEGG" id="aall:I6G90_17300"/>
<dbReference type="PROSITE" id="PS50109">
    <property type="entry name" value="HIS_KIN"/>
    <property type="match status" value="1"/>
</dbReference>
<evidence type="ECO:0000256" key="10">
    <source>
        <dbReference type="SAM" id="Phobius"/>
    </source>
</evidence>
<evidence type="ECO:0000313" key="14">
    <source>
        <dbReference type="EMBL" id="WOE66784.1"/>
    </source>
</evidence>
<comment type="subcellular location">
    <subcellularLocation>
        <location evidence="2">Membrane</location>
    </subcellularLocation>
</comment>
<evidence type="ECO:0000259" key="11">
    <source>
        <dbReference type="PROSITE" id="PS50109"/>
    </source>
</evidence>
<dbReference type="RefSeq" id="WP_042063812.1">
    <property type="nucleotide sequence ID" value="NZ_CAAKNO010000084.1"/>
</dbReference>
<dbReference type="InterPro" id="IPR036890">
    <property type="entry name" value="HATPase_C_sf"/>
</dbReference>
<dbReference type="SMART" id="SM00387">
    <property type="entry name" value="HATPase_c"/>
    <property type="match status" value="1"/>
</dbReference>
<evidence type="ECO:0000256" key="4">
    <source>
        <dbReference type="ARBA" id="ARBA00022553"/>
    </source>
</evidence>
<comment type="catalytic activity">
    <reaction evidence="1">
        <text>ATP + protein L-histidine = ADP + protein N-phospho-L-histidine.</text>
        <dbReference type="EC" id="2.7.13.3"/>
    </reaction>
</comment>
<proteinExistence type="predicted"/>
<dbReference type="GO" id="GO:0005886">
    <property type="term" value="C:plasma membrane"/>
    <property type="evidence" value="ECO:0007669"/>
    <property type="project" value="TreeGrafter"/>
</dbReference>
<evidence type="ECO:0000313" key="15">
    <source>
        <dbReference type="Proteomes" id="UP000595101"/>
    </source>
</evidence>
<dbReference type="EMBL" id="CP118988">
    <property type="protein sequence ID" value="WED76478.1"/>
    <property type="molecule type" value="Genomic_DNA"/>
</dbReference>
<evidence type="ECO:0000313" key="16">
    <source>
        <dbReference type="Proteomes" id="UP001302667"/>
    </source>
</evidence>
<evidence type="ECO:0000256" key="9">
    <source>
        <dbReference type="ARBA" id="ARBA00023136"/>
    </source>
</evidence>
<dbReference type="Gene3D" id="1.10.287.130">
    <property type="match status" value="1"/>
</dbReference>
<keyword evidence="7 12" id="KW-0418">Kinase</keyword>
<evidence type="ECO:0000256" key="7">
    <source>
        <dbReference type="ARBA" id="ARBA00022777"/>
    </source>
</evidence>
<reference evidence="13" key="2">
    <citation type="submission" date="2023-02" db="EMBL/GenBank/DDBJ databases">
        <title>The sequence of Aeromonas allosaccharophila K520.</title>
        <authorList>
            <person name="Luo X."/>
        </authorList>
    </citation>
    <scope>NUCLEOTIDE SEQUENCE</scope>
    <source>
        <strain evidence="13">K520</strain>
    </source>
</reference>
<dbReference type="PANTHER" id="PTHR45436">
    <property type="entry name" value="SENSOR HISTIDINE KINASE YKOH"/>
    <property type="match status" value="1"/>
</dbReference>
<keyword evidence="6 10" id="KW-0812">Transmembrane</keyword>
<dbReference type="Proteomes" id="UP000595101">
    <property type="component" value="Chromosome"/>
</dbReference>
<keyword evidence="9 10" id="KW-0472">Membrane</keyword>
<feature type="domain" description="Histidine kinase" evidence="11">
    <location>
        <begin position="247"/>
        <end position="445"/>
    </location>
</feature>
<reference evidence="14 16" key="3">
    <citation type="submission" date="2023-10" db="EMBL/GenBank/DDBJ databases">
        <title>Genome analysis of psychrotrophic aerobic bacterium Aeromonas allosaccharophila BIM B-1809 isolated from infected fish.</title>
        <authorList>
            <person name="Leanovich S.I."/>
            <person name="Sidarenka A.V."/>
            <person name="Akhremchuk A.E."/>
            <person name="Sikolenko M.A."/>
            <person name="Valentovich L.N."/>
        </authorList>
    </citation>
    <scope>NUCLEOTIDE SEQUENCE [LARGE SCALE GENOMIC DNA]</scope>
    <source>
        <strain evidence="14 16">BIM B-1809</strain>
    </source>
</reference>
<keyword evidence="16" id="KW-1185">Reference proteome</keyword>
<keyword evidence="5 14" id="KW-0808">Transferase</keyword>
<dbReference type="Proteomes" id="UP001213721">
    <property type="component" value="Chromosome"/>
</dbReference>
<dbReference type="InterPro" id="IPR050428">
    <property type="entry name" value="TCS_sensor_his_kinase"/>
</dbReference>
<evidence type="ECO:0000256" key="2">
    <source>
        <dbReference type="ARBA" id="ARBA00004370"/>
    </source>
</evidence>
<dbReference type="GO" id="GO:0000160">
    <property type="term" value="P:phosphorelay signal transduction system"/>
    <property type="evidence" value="ECO:0007669"/>
    <property type="project" value="TreeGrafter"/>
</dbReference>
<name>A0A0T6UZ90_9GAMM</name>
<dbReference type="GO" id="GO:0004673">
    <property type="term" value="F:protein histidine kinase activity"/>
    <property type="evidence" value="ECO:0007669"/>
    <property type="project" value="UniProtKB-EC"/>
</dbReference>
<dbReference type="Gene3D" id="3.30.565.10">
    <property type="entry name" value="Histidine kinase-like ATPase, C-terminal domain"/>
    <property type="match status" value="1"/>
</dbReference>
<feature type="transmembrane region" description="Helical" evidence="10">
    <location>
        <begin position="168"/>
        <end position="191"/>
    </location>
</feature>
<keyword evidence="8 10" id="KW-1133">Transmembrane helix</keyword>
<dbReference type="GeneID" id="60787401"/>